<dbReference type="InterPro" id="IPR018580">
    <property type="entry name" value="Uncharacterised_YfhO"/>
</dbReference>
<reference evidence="3" key="1">
    <citation type="journal article" date="2019" name="Int. J. Syst. Evol. Microbiol.">
        <title>The Global Catalogue of Microorganisms (GCM) 10K type strain sequencing project: providing services to taxonomists for standard genome sequencing and annotation.</title>
        <authorList>
            <consortium name="The Broad Institute Genomics Platform"/>
            <consortium name="The Broad Institute Genome Sequencing Center for Infectious Disease"/>
            <person name="Wu L."/>
            <person name="Ma J."/>
        </authorList>
    </citation>
    <scope>NUCLEOTIDE SEQUENCE [LARGE SCALE GENOMIC DNA]</scope>
    <source>
        <strain evidence="3">CCM 8906</strain>
    </source>
</reference>
<dbReference type="PANTHER" id="PTHR38454">
    <property type="entry name" value="INTEGRAL MEMBRANE PROTEIN-RELATED"/>
    <property type="match status" value="1"/>
</dbReference>
<accession>A0ABW4H5V7</accession>
<keyword evidence="1" id="KW-0812">Transmembrane</keyword>
<evidence type="ECO:0000313" key="3">
    <source>
        <dbReference type="Proteomes" id="UP001597195"/>
    </source>
</evidence>
<feature type="transmembrane region" description="Helical" evidence="1">
    <location>
        <begin position="418"/>
        <end position="435"/>
    </location>
</feature>
<evidence type="ECO:0000313" key="2">
    <source>
        <dbReference type="EMBL" id="MFD1550041.1"/>
    </source>
</evidence>
<organism evidence="2 3">
    <name type="scientific">Levilactobacillus fuyuanensis</name>
    <dbReference type="NCBI Taxonomy" id="2486022"/>
    <lineage>
        <taxon>Bacteria</taxon>
        <taxon>Bacillati</taxon>
        <taxon>Bacillota</taxon>
        <taxon>Bacilli</taxon>
        <taxon>Lactobacillales</taxon>
        <taxon>Lactobacillaceae</taxon>
        <taxon>Levilactobacillus</taxon>
    </lineage>
</organism>
<keyword evidence="1" id="KW-0472">Membrane</keyword>
<feature type="transmembrane region" description="Helical" evidence="1">
    <location>
        <begin position="237"/>
        <end position="259"/>
    </location>
</feature>
<feature type="transmembrane region" description="Helical" evidence="1">
    <location>
        <begin position="162"/>
        <end position="182"/>
    </location>
</feature>
<sequence length="878" mass="99602">MDKNRRRWHLSLRHLTLIGAFLVPVLIMTIYFAYRHMEPFGSSSLLTVDLGQQYIDFFAYMRRAILQDHSSFFYSFSNALGGEMLGTWAYYLLSPLNWILLFFSGTSLTIGVYFLTVIKYGLAGLSFAWLLLKLSKQTGGKVIAFATMYAMMGWIISNQLNIIWMDAPYLLPLVFYGLYLVINTGKWRTYVIWLTITLIINYYMAYMICLFMILMFIFMAVDKYINWQSLLRQAGRFAWTSIVSGLLAAFFLLPTWWSLSQSKVQYTVKGIAWKFEIFPPNIITKFFSGTFTYDQMQLGMANLFVGAIALLGALFYFTDSRVALRTRITAGIITVFFGLSVCFQPLDLLWHAGQFPVWYPYRFSFVIGFWLIWLAAQTLTNDFKPNWKAITSVLIILAVGILYSTLRLKSLKFLHMGQIWLGIFFIILALVLIIIPIKSKWIYPMLFFVVGTADVSINMVLSLNQMSYVPQSEYGVYTKALQGYVNQIQAKDSSFYRIDKTFMRTKGDALQTNFNGGGIFTSVLPKDTASFYGHIGSVDGAGSVDYTNGSLLTDALLSMKYHIGYNEIKSGAIDITNPLSPSSNRKDLSEYKVISHNERANVYKDESALPLGFVASSKILTLRDKSQDPTKFQGAWLSALTGNRLDKHIFTPQNFSKITFDNVQKQYKVTEATFRKTDKTKQASFTLYFKPETNDAYYLTMGPLMSSKNVTLSLNGKSIVQSAPYRHNVLVSVANHAKGKMQKLTFALQKKSLRLQNFTLYSLNNSEVKAAAEQLQVQPWKLTKHNNRLLSGTVVSKSAGQVLNTSIPYSKGWQVKVNGQKVKTYKTVGMFTAVKLPKGKSTVSFAYWPPLLNMGIIVSLLTLVGLIAESWIVKKKHK</sequence>
<feature type="transmembrane region" description="Helical" evidence="1">
    <location>
        <begin position="99"/>
        <end position="132"/>
    </location>
</feature>
<feature type="transmembrane region" description="Helical" evidence="1">
    <location>
        <begin position="139"/>
        <end position="156"/>
    </location>
</feature>
<name>A0ABW4H5V7_9LACO</name>
<dbReference type="Proteomes" id="UP001597195">
    <property type="component" value="Unassembled WGS sequence"/>
</dbReference>
<dbReference type="Pfam" id="PF09586">
    <property type="entry name" value="YfhO"/>
    <property type="match status" value="1"/>
</dbReference>
<gene>
    <name evidence="2" type="ORF">ACFQ5T_10150</name>
</gene>
<dbReference type="EMBL" id="JBHTOM010000016">
    <property type="protein sequence ID" value="MFD1550041.1"/>
    <property type="molecule type" value="Genomic_DNA"/>
</dbReference>
<feature type="transmembrane region" description="Helical" evidence="1">
    <location>
        <begin position="191"/>
        <end position="217"/>
    </location>
</feature>
<feature type="transmembrane region" description="Helical" evidence="1">
    <location>
        <begin position="12"/>
        <end position="34"/>
    </location>
</feature>
<dbReference type="PANTHER" id="PTHR38454:SF1">
    <property type="entry name" value="INTEGRAL MEMBRANE PROTEIN"/>
    <property type="match status" value="1"/>
</dbReference>
<dbReference type="RefSeq" id="WP_125701766.1">
    <property type="nucleotide sequence ID" value="NZ_JBHTOM010000016.1"/>
</dbReference>
<protein>
    <submittedName>
        <fullName evidence="2">YfhO family protein</fullName>
    </submittedName>
</protein>
<feature type="transmembrane region" description="Helical" evidence="1">
    <location>
        <begin position="847"/>
        <end position="868"/>
    </location>
</feature>
<proteinExistence type="predicted"/>
<feature type="transmembrane region" description="Helical" evidence="1">
    <location>
        <begin position="299"/>
        <end position="317"/>
    </location>
</feature>
<feature type="transmembrane region" description="Helical" evidence="1">
    <location>
        <begin position="387"/>
        <end position="406"/>
    </location>
</feature>
<evidence type="ECO:0000256" key="1">
    <source>
        <dbReference type="SAM" id="Phobius"/>
    </source>
</evidence>
<feature type="transmembrane region" description="Helical" evidence="1">
    <location>
        <begin position="329"/>
        <end position="346"/>
    </location>
</feature>
<keyword evidence="1" id="KW-1133">Transmembrane helix</keyword>
<feature type="transmembrane region" description="Helical" evidence="1">
    <location>
        <begin position="442"/>
        <end position="461"/>
    </location>
</feature>
<keyword evidence="3" id="KW-1185">Reference proteome</keyword>
<feature type="transmembrane region" description="Helical" evidence="1">
    <location>
        <begin position="358"/>
        <end position="375"/>
    </location>
</feature>
<comment type="caution">
    <text evidence="2">The sequence shown here is derived from an EMBL/GenBank/DDBJ whole genome shotgun (WGS) entry which is preliminary data.</text>
</comment>